<protein>
    <recommendedName>
        <fullName evidence="2">Transcriptional regulator SutA RNAP-binding domain-containing protein</fullName>
    </recommendedName>
</protein>
<sequence>MAREQGSTPKKRTEGDWGSIGGDAETYTVQSRRKVREVIEKQIEEFLNSGGTIQEIESGRTGDHSVH</sequence>
<feature type="region of interest" description="Disordered" evidence="1">
    <location>
        <begin position="48"/>
        <end position="67"/>
    </location>
</feature>
<comment type="caution">
    <text evidence="3">The sequence shown here is derived from an EMBL/GenBank/DDBJ whole genome shotgun (WGS) entry which is preliminary data.</text>
</comment>
<dbReference type="EMBL" id="JAPMOU010000057">
    <property type="protein sequence ID" value="MDE1465248.1"/>
    <property type="molecule type" value="Genomic_DNA"/>
</dbReference>
<reference evidence="3 4" key="1">
    <citation type="submission" date="2022-11" db="EMBL/GenBank/DDBJ databases">
        <title>Spartinivicinus poritis sp. nov., isolated from scleractinian coral Porites lutea.</title>
        <authorList>
            <person name="Zhang G."/>
            <person name="Cai L."/>
            <person name="Wei Q."/>
        </authorList>
    </citation>
    <scope>NUCLEOTIDE SEQUENCE [LARGE SCALE GENOMIC DNA]</scope>
    <source>
        <strain evidence="3 4">A2-2</strain>
    </source>
</reference>
<evidence type="ECO:0000313" key="3">
    <source>
        <dbReference type="EMBL" id="MDE1465248.1"/>
    </source>
</evidence>
<dbReference type="Pfam" id="PF20661">
    <property type="entry name" value="SutA-RBD"/>
    <property type="match status" value="1"/>
</dbReference>
<proteinExistence type="predicted"/>
<accession>A0ABT5UFX0</accession>
<organism evidence="3 4">
    <name type="scientific">Spartinivicinus poritis</name>
    <dbReference type="NCBI Taxonomy" id="2994640"/>
    <lineage>
        <taxon>Bacteria</taxon>
        <taxon>Pseudomonadati</taxon>
        <taxon>Pseudomonadota</taxon>
        <taxon>Gammaproteobacteria</taxon>
        <taxon>Oceanospirillales</taxon>
        <taxon>Zooshikellaceae</taxon>
        <taxon>Spartinivicinus</taxon>
    </lineage>
</organism>
<dbReference type="Proteomes" id="UP001528823">
    <property type="component" value="Unassembled WGS sequence"/>
</dbReference>
<keyword evidence="4" id="KW-1185">Reference proteome</keyword>
<evidence type="ECO:0000256" key="1">
    <source>
        <dbReference type="SAM" id="MobiDB-lite"/>
    </source>
</evidence>
<evidence type="ECO:0000313" key="4">
    <source>
        <dbReference type="Proteomes" id="UP001528823"/>
    </source>
</evidence>
<evidence type="ECO:0000259" key="2">
    <source>
        <dbReference type="Pfam" id="PF20661"/>
    </source>
</evidence>
<feature type="domain" description="Transcriptional regulator SutA RNAP-binding" evidence="2">
    <location>
        <begin position="31"/>
        <end position="63"/>
    </location>
</feature>
<dbReference type="RefSeq" id="WP_274691559.1">
    <property type="nucleotide sequence ID" value="NZ_JAPMOU010000057.1"/>
</dbReference>
<dbReference type="InterPro" id="IPR049191">
    <property type="entry name" value="SutA_RBD"/>
</dbReference>
<feature type="compositionally biased region" description="Basic and acidic residues" evidence="1">
    <location>
        <begin position="57"/>
        <end position="67"/>
    </location>
</feature>
<gene>
    <name evidence="3" type="ORF">ORQ98_25110</name>
</gene>
<feature type="region of interest" description="Disordered" evidence="1">
    <location>
        <begin position="1"/>
        <end position="28"/>
    </location>
</feature>
<name>A0ABT5UFX0_9GAMM</name>